<evidence type="ECO:0000256" key="2">
    <source>
        <dbReference type="ARBA" id="ARBA00022490"/>
    </source>
</evidence>
<feature type="site" description="Important for catalytic activity" evidence="5">
    <location>
        <position position="328"/>
    </location>
</feature>
<feature type="domain" description="Fumarate lyase N-terminal" evidence="6">
    <location>
        <begin position="15"/>
        <end position="339"/>
    </location>
</feature>
<dbReference type="InterPro" id="IPR000362">
    <property type="entry name" value="Fumarate_lyase_fam"/>
</dbReference>
<comment type="subcellular location">
    <subcellularLocation>
        <location evidence="5">Cytoplasm</location>
    </subcellularLocation>
</comment>
<feature type="binding site" description="in site B" evidence="5">
    <location>
        <begin position="126"/>
        <end position="129"/>
    </location>
    <ligand>
        <name>substrate</name>
    </ligand>
</feature>
<evidence type="ECO:0000256" key="1">
    <source>
        <dbReference type="ARBA" id="ARBA00009084"/>
    </source>
</evidence>
<feature type="binding site" evidence="5">
    <location>
        <begin position="101"/>
        <end position="103"/>
    </location>
    <ligand>
        <name>substrate</name>
    </ligand>
</feature>
<dbReference type="InterPro" id="IPR022761">
    <property type="entry name" value="Fumarate_lyase_N"/>
</dbReference>
<dbReference type="CDD" id="cd01362">
    <property type="entry name" value="Fumarase_classII"/>
    <property type="match status" value="1"/>
</dbReference>
<evidence type="ECO:0000256" key="3">
    <source>
        <dbReference type="ARBA" id="ARBA00022532"/>
    </source>
</evidence>
<evidence type="ECO:0000256" key="5">
    <source>
        <dbReference type="HAMAP-Rule" id="MF_00743"/>
    </source>
</evidence>
<comment type="pathway">
    <text evidence="5">Carbohydrate metabolism; tricarboxylic acid cycle; (S)-malate from fumarate: step 1/1.</text>
</comment>
<comment type="miscellaneous">
    <text evidence="5">There are 2 substrate-binding sites: the catalytic A site, and the non-catalytic B site that may play a role in the transfer of substrate or product between the active site and the solvent. Alternatively, the B site may bind allosteric effectors.</text>
</comment>
<dbReference type="EMBL" id="JARJBC010000015">
    <property type="protein sequence ID" value="MDF3292061.1"/>
    <property type="molecule type" value="Genomic_DNA"/>
</dbReference>
<comment type="caution">
    <text evidence="8">The sequence shown here is derived from an EMBL/GenBank/DDBJ whole genome shotgun (WGS) entry which is preliminary data.</text>
</comment>
<dbReference type="PRINTS" id="PR00149">
    <property type="entry name" value="FUMRATELYASE"/>
</dbReference>
<organism evidence="8 9">
    <name type="scientific">Streptomyces silvisoli</name>
    <dbReference type="NCBI Taxonomy" id="3034235"/>
    <lineage>
        <taxon>Bacteria</taxon>
        <taxon>Bacillati</taxon>
        <taxon>Actinomycetota</taxon>
        <taxon>Actinomycetes</taxon>
        <taxon>Kitasatosporales</taxon>
        <taxon>Streptomycetaceae</taxon>
        <taxon>Streptomyces</taxon>
    </lineage>
</organism>
<proteinExistence type="inferred from homology"/>
<dbReference type="Gene3D" id="1.10.40.30">
    <property type="entry name" value="Fumarase/aspartase (C-terminal domain)"/>
    <property type="match status" value="1"/>
</dbReference>
<dbReference type="Gene3D" id="1.20.200.10">
    <property type="entry name" value="Fumarase/aspartase (Central domain)"/>
    <property type="match status" value="1"/>
</dbReference>
<dbReference type="Gene3D" id="1.10.275.10">
    <property type="entry name" value="Fumarase/aspartase (N-terminal domain)"/>
    <property type="match status" value="1"/>
</dbReference>
<sequence>MGMSDKYRIEHDSMGEVKVPAEAKWRAQTQRAVENFPVSGQRLERAHIAALARIKAAAARVNAELGVVDKDVAEAIAEAAREIADGRWDEHFPIDVFQTGSGTSSNMNTNEVIATLASERLGRPVHPNDEVNASQSSNDVFPSSLHIAATSAVVNDLLPALDHLAAALECKADEFARVVKSGRTHLMDATPVTLGQEFGGYAAQVRYGIERLNASRPRLAELPLGGTAVGTGINTPPGFAAAVIAEVARETGLPLTEARNHFEAQGARDAVVETSGQLRTIAVGLTKIANDLRWMSSGPRAGLAEIALPDLQPGSSIMPGKVNPVIPEAVAMVAAQVVGNDATIGWAGASGNFELNVMLPVIAANVLSSIRLLANVSRLLADRTVDGITANVERCREYAESSPSVVTPLNRYIGYEEAAKVAKRALAERKRIRDVVLEMGYVDRGLLTEQQLDEALDVLRMTRP</sequence>
<dbReference type="Pfam" id="PF10415">
    <property type="entry name" value="FumaraseC_C"/>
    <property type="match status" value="1"/>
</dbReference>
<feature type="domain" description="Fumarase C C-terminal" evidence="7">
    <location>
        <begin position="406"/>
        <end position="463"/>
    </location>
</feature>
<dbReference type="InterPro" id="IPR008948">
    <property type="entry name" value="L-Aspartase-like"/>
</dbReference>
<feature type="binding site" evidence="5">
    <location>
        <begin position="136"/>
        <end position="138"/>
    </location>
    <ligand>
        <name>substrate</name>
    </ligand>
</feature>
<keyword evidence="9" id="KW-1185">Reference proteome</keyword>
<name>A0ABT5ZQS1_9ACTN</name>
<dbReference type="InterPro" id="IPR018951">
    <property type="entry name" value="Fumarase_C_C"/>
</dbReference>
<dbReference type="PANTHER" id="PTHR11444:SF22">
    <property type="entry name" value="FUMARATE HYDRATASE CLASS II"/>
    <property type="match status" value="1"/>
</dbReference>
<dbReference type="PRINTS" id="PR00145">
    <property type="entry name" value="ARGSUCLYASE"/>
</dbReference>
<protein>
    <recommendedName>
        <fullName evidence="5">Fumarate hydratase class II</fullName>
        <shortName evidence="5">Fumarase C</shortName>
        <ecNumber evidence="5">4.2.1.2</ecNumber>
    </recommendedName>
    <alternativeName>
        <fullName evidence="5">Aerobic fumarase</fullName>
    </alternativeName>
    <alternativeName>
        <fullName evidence="5">Iron-independent fumarase</fullName>
    </alternativeName>
</protein>
<accession>A0ABT5ZQS1</accession>
<dbReference type="InterPro" id="IPR020557">
    <property type="entry name" value="Fumarate_lyase_CS"/>
</dbReference>
<evidence type="ECO:0000256" key="4">
    <source>
        <dbReference type="ARBA" id="ARBA00023239"/>
    </source>
</evidence>
<dbReference type="InterPro" id="IPR024083">
    <property type="entry name" value="Fumarase/histidase_N"/>
</dbReference>
<dbReference type="EC" id="4.2.1.2" evidence="5"/>
<comment type="subunit">
    <text evidence="5">Homotetramer.</text>
</comment>
<feature type="active site" evidence="5">
    <location>
        <position position="315"/>
    </location>
</feature>
<evidence type="ECO:0000259" key="7">
    <source>
        <dbReference type="Pfam" id="PF10415"/>
    </source>
</evidence>
<keyword evidence="2 5" id="KW-0963">Cytoplasm</keyword>
<comment type="similarity">
    <text evidence="1 5">Belongs to the class-II fumarase/aspartase family. Fumarase subfamily.</text>
</comment>
<dbReference type="Proteomes" id="UP001216579">
    <property type="component" value="Unassembled WGS sequence"/>
</dbReference>
<keyword evidence="3 5" id="KW-0816">Tricarboxylic acid cycle</keyword>
<feature type="binding site" evidence="5">
    <location>
        <position position="316"/>
    </location>
    <ligand>
        <name>substrate</name>
    </ligand>
</feature>
<comment type="function">
    <text evidence="5">Involved in the TCA cycle. Catalyzes the stereospecific interconversion of fumarate to L-malate.</text>
</comment>
<evidence type="ECO:0000313" key="9">
    <source>
        <dbReference type="Proteomes" id="UP001216579"/>
    </source>
</evidence>
<dbReference type="Pfam" id="PF00206">
    <property type="entry name" value="Lyase_1"/>
    <property type="match status" value="1"/>
</dbReference>
<keyword evidence="4 5" id="KW-0456">Lyase</keyword>
<dbReference type="PROSITE" id="PS00163">
    <property type="entry name" value="FUMARATE_LYASES"/>
    <property type="match status" value="1"/>
</dbReference>
<dbReference type="SUPFAM" id="SSF48557">
    <property type="entry name" value="L-aspartase-like"/>
    <property type="match status" value="1"/>
</dbReference>
<evidence type="ECO:0000259" key="6">
    <source>
        <dbReference type="Pfam" id="PF00206"/>
    </source>
</evidence>
<comment type="catalytic activity">
    <reaction evidence="5">
        <text>(S)-malate = fumarate + H2O</text>
        <dbReference type="Rhea" id="RHEA:12460"/>
        <dbReference type="ChEBI" id="CHEBI:15377"/>
        <dbReference type="ChEBI" id="CHEBI:15589"/>
        <dbReference type="ChEBI" id="CHEBI:29806"/>
        <dbReference type="EC" id="4.2.1.2"/>
    </reaction>
</comment>
<feature type="binding site" evidence="5">
    <location>
        <position position="184"/>
    </location>
    <ligand>
        <name>substrate</name>
    </ligand>
</feature>
<dbReference type="RefSeq" id="WP_276095229.1">
    <property type="nucleotide sequence ID" value="NZ_JARJBC010000015.1"/>
</dbReference>
<reference evidence="8 9" key="1">
    <citation type="submission" date="2023-03" db="EMBL/GenBank/DDBJ databases">
        <title>Draft genome sequence of Streptomyces sp. RB6PN23 isolated from peat swamp forest in Thailand.</title>
        <authorList>
            <person name="Klaysubun C."/>
            <person name="Duangmal K."/>
        </authorList>
    </citation>
    <scope>NUCLEOTIDE SEQUENCE [LARGE SCALE GENOMIC DNA]</scope>
    <source>
        <strain evidence="8 9">RB6PN23</strain>
    </source>
</reference>
<evidence type="ECO:0000313" key="8">
    <source>
        <dbReference type="EMBL" id="MDF3292061.1"/>
    </source>
</evidence>
<dbReference type="NCBIfam" id="NF008909">
    <property type="entry name" value="PRK12273.1"/>
    <property type="match status" value="1"/>
</dbReference>
<feature type="active site" description="Proton donor/acceptor" evidence="5">
    <location>
        <position position="185"/>
    </location>
</feature>
<dbReference type="HAMAP" id="MF_00743">
    <property type="entry name" value="FumaraseC"/>
    <property type="match status" value="1"/>
</dbReference>
<feature type="binding site" evidence="5">
    <location>
        <begin position="321"/>
        <end position="323"/>
    </location>
    <ligand>
        <name>substrate</name>
    </ligand>
</feature>
<dbReference type="InterPro" id="IPR005677">
    <property type="entry name" value="Fum_hydII"/>
</dbReference>
<gene>
    <name evidence="5" type="primary">fumC</name>
    <name evidence="8" type="ORF">P3G67_23090</name>
</gene>
<dbReference type="PANTHER" id="PTHR11444">
    <property type="entry name" value="ASPARTATEAMMONIA/ARGININOSUCCINATE/ADENYLOSUCCINATE LYASE"/>
    <property type="match status" value="1"/>
</dbReference>